<keyword evidence="1" id="KW-0472">Membrane</keyword>
<evidence type="ECO:0000313" key="3">
    <source>
        <dbReference type="Proteomes" id="UP000587527"/>
    </source>
</evidence>
<accession>A0A841BLF7</accession>
<dbReference type="EMBL" id="JACHMN010000001">
    <property type="protein sequence ID" value="MBB5867813.1"/>
    <property type="molecule type" value="Genomic_DNA"/>
</dbReference>
<comment type="caution">
    <text evidence="2">The sequence shown here is derived from an EMBL/GenBank/DDBJ whole genome shotgun (WGS) entry which is preliminary data.</text>
</comment>
<reference evidence="2 3" key="1">
    <citation type="submission" date="2020-08" db="EMBL/GenBank/DDBJ databases">
        <title>Sequencing the genomes of 1000 actinobacteria strains.</title>
        <authorList>
            <person name="Klenk H.-P."/>
        </authorList>
    </citation>
    <scope>NUCLEOTIDE SEQUENCE [LARGE SCALE GENOMIC DNA]</scope>
    <source>
        <strain evidence="2 3">DSM 45362</strain>
    </source>
</reference>
<gene>
    <name evidence="2" type="ORF">F4553_001192</name>
</gene>
<evidence type="ECO:0000256" key="1">
    <source>
        <dbReference type="SAM" id="Phobius"/>
    </source>
</evidence>
<keyword evidence="1" id="KW-0812">Transmembrane</keyword>
<keyword evidence="3" id="KW-1185">Reference proteome</keyword>
<proteinExistence type="predicted"/>
<dbReference type="Proteomes" id="UP000587527">
    <property type="component" value="Unassembled WGS sequence"/>
</dbReference>
<dbReference type="RefSeq" id="WP_184833006.1">
    <property type="nucleotide sequence ID" value="NZ_JACHMN010000001.1"/>
</dbReference>
<name>A0A841BLF7_9ACTN</name>
<keyword evidence="1" id="KW-1133">Transmembrane helix</keyword>
<sequence>MDYAYRCDLWAMAEAAIRGEIVRRRAPPPAWWPIREAGSRRSRRLVLAALAYLGLLVLLAVAAAAVGRSHV</sequence>
<protein>
    <submittedName>
        <fullName evidence="2">Uncharacterized protein</fullName>
    </submittedName>
</protein>
<feature type="transmembrane region" description="Helical" evidence="1">
    <location>
        <begin position="45"/>
        <end position="66"/>
    </location>
</feature>
<evidence type="ECO:0000313" key="2">
    <source>
        <dbReference type="EMBL" id="MBB5867813.1"/>
    </source>
</evidence>
<dbReference type="AlphaFoldDB" id="A0A841BLF7"/>
<organism evidence="2 3">
    <name type="scientific">Allocatelliglobosispora scoriae</name>
    <dbReference type="NCBI Taxonomy" id="643052"/>
    <lineage>
        <taxon>Bacteria</taxon>
        <taxon>Bacillati</taxon>
        <taxon>Actinomycetota</taxon>
        <taxon>Actinomycetes</taxon>
        <taxon>Micromonosporales</taxon>
        <taxon>Micromonosporaceae</taxon>
        <taxon>Allocatelliglobosispora</taxon>
    </lineage>
</organism>